<protein>
    <submittedName>
        <fullName evidence="1">Uncharacterized protein</fullName>
    </submittedName>
</protein>
<accession>A0ACB9BPL9</accession>
<reference evidence="1 2" key="2">
    <citation type="journal article" date="2022" name="Mol. Ecol. Resour.">
        <title>The genomes of chicory, endive, great burdock and yacon provide insights into Asteraceae paleo-polyploidization history and plant inulin production.</title>
        <authorList>
            <person name="Fan W."/>
            <person name="Wang S."/>
            <person name="Wang H."/>
            <person name="Wang A."/>
            <person name="Jiang F."/>
            <person name="Liu H."/>
            <person name="Zhao H."/>
            <person name="Xu D."/>
            <person name="Zhang Y."/>
        </authorList>
    </citation>
    <scope>NUCLEOTIDE SEQUENCE [LARGE SCALE GENOMIC DNA]</scope>
    <source>
        <strain evidence="2">cv. Punajuju</strain>
        <tissue evidence="1">Leaves</tissue>
    </source>
</reference>
<dbReference type="EMBL" id="CM042014">
    <property type="protein sequence ID" value="KAI3723948.1"/>
    <property type="molecule type" value="Genomic_DNA"/>
</dbReference>
<dbReference type="Proteomes" id="UP001055811">
    <property type="component" value="Linkage Group LG06"/>
</dbReference>
<evidence type="ECO:0000313" key="2">
    <source>
        <dbReference type="Proteomes" id="UP001055811"/>
    </source>
</evidence>
<gene>
    <name evidence="1" type="ORF">L2E82_35711</name>
</gene>
<sequence>MCVNVNLEGFGCFKRPTSGNPLQETRLKRNPNPTGQPKTRDPKPGNFGYKAGCCNVHGSEKKLKEVENVAGKRSEALQNAIKVLCSWSEFPQNKEPAMTASVEQKAVRNDQVEEQAAVNEQVAQQATVRSNESILTHIVKKEKLEILRKSDRIINTKLAKNIMRKNGEENSVNPPINMVHAIFDLKPLNSSSAPSPHSSASRLHLCSVYHIPTLLYCSRRYPVSFPWTKGKEEQSRGQAPIHHSPTLRNAPKGKRKYMDDFEKKVRISEGMDVDQNGSNHHEIVSLLRQFLGVQQRRAEAYAKLKKGFTELGDSAYQQLCNEITLQFNDCSKQVIALEAIFVSPSYCRNDLASILRSVQVQEKQKLHLTATIQVLKKAGRPSERLVSHENCKFKNHTTHECVHVHEITEAAGTEEAEADAEYDNALKEAIQGVQDAVTTINEHLEEVRYEIAALEID</sequence>
<comment type="caution">
    <text evidence="1">The sequence shown here is derived from an EMBL/GenBank/DDBJ whole genome shotgun (WGS) entry which is preliminary data.</text>
</comment>
<reference evidence="2" key="1">
    <citation type="journal article" date="2022" name="Mol. Ecol. Resour.">
        <title>The genomes of chicory, endive, great burdock and yacon provide insights into Asteraceae palaeo-polyploidization history and plant inulin production.</title>
        <authorList>
            <person name="Fan W."/>
            <person name="Wang S."/>
            <person name="Wang H."/>
            <person name="Wang A."/>
            <person name="Jiang F."/>
            <person name="Liu H."/>
            <person name="Zhao H."/>
            <person name="Xu D."/>
            <person name="Zhang Y."/>
        </authorList>
    </citation>
    <scope>NUCLEOTIDE SEQUENCE [LARGE SCALE GENOMIC DNA]</scope>
    <source>
        <strain evidence="2">cv. Punajuju</strain>
    </source>
</reference>
<keyword evidence="2" id="KW-1185">Reference proteome</keyword>
<name>A0ACB9BPL9_CICIN</name>
<organism evidence="1 2">
    <name type="scientific">Cichorium intybus</name>
    <name type="common">Chicory</name>
    <dbReference type="NCBI Taxonomy" id="13427"/>
    <lineage>
        <taxon>Eukaryota</taxon>
        <taxon>Viridiplantae</taxon>
        <taxon>Streptophyta</taxon>
        <taxon>Embryophyta</taxon>
        <taxon>Tracheophyta</taxon>
        <taxon>Spermatophyta</taxon>
        <taxon>Magnoliopsida</taxon>
        <taxon>eudicotyledons</taxon>
        <taxon>Gunneridae</taxon>
        <taxon>Pentapetalae</taxon>
        <taxon>asterids</taxon>
        <taxon>campanulids</taxon>
        <taxon>Asterales</taxon>
        <taxon>Asteraceae</taxon>
        <taxon>Cichorioideae</taxon>
        <taxon>Cichorieae</taxon>
        <taxon>Cichoriinae</taxon>
        <taxon>Cichorium</taxon>
    </lineage>
</organism>
<proteinExistence type="predicted"/>
<evidence type="ECO:0000313" key="1">
    <source>
        <dbReference type="EMBL" id="KAI3723948.1"/>
    </source>
</evidence>